<accession>A0ABQ4SJF1</accession>
<keyword evidence="2" id="KW-1185">Reference proteome</keyword>
<dbReference type="RefSeq" id="WP_238240726.1">
    <property type="nucleotide sequence ID" value="NZ_BPQQ01000072.1"/>
</dbReference>
<evidence type="ECO:0008006" key="3">
    <source>
        <dbReference type="Google" id="ProtNLM"/>
    </source>
</evidence>
<name>A0ABQ4SJF1_9HYPH</name>
<evidence type="ECO:0000313" key="2">
    <source>
        <dbReference type="Proteomes" id="UP001055153"/>
    </source>
</evidence>
<dbReference type="Proteomes" id="UP001055153">
    <property type="component" value="Unassembled WGS sequence"/>
</dbReference>
<reference evidence="1" key="2">
    <citation type="submission" date="2021-08" db="EMBL/GenBank/DDBJ databases">
        <authorList>
            <person name="Tani A."/>
            <person name="Ola A."/>
            <person name="Ogura Y."/>
            <person name="Katsura K."/>
            <person name="Hayashi T."/>
        </authorList>
    </citation>
    <scope>NUCLEOTIDE SEQUENCE</scope>
    <source>
        <strain evidence="1">DSM 17168</strain>
    </source>
</reference>
<comment type="caution">
    <text evidence="1">The sequence shown here is derived from an EMBL/GenBank/DDBJ whole genome shotgun (WGS) entry which is preliminary data.</text>
</comment>
<protein>
    <recommendedName>
        <fullName evidence="3">Glutamine synthetase</fullName>
    </recommendedName>
</protein>
<sequence>MATGSRPQSAKIYQFPTGGRAGLPVHAAGGRAAADQTAPRMPPIVYGSSWYHDAAIQDAERARKP</sequence>
<organism evidence="1 2">
    <name type="scientific">Methylobacterium isbiliense</name>
    <dbReference type="NCBI Taxonomy" id="315478"/>
    <lineage>
        <taxon>Bacteria</taxon>
        <taxon>Pseudomonadati</taxon>
        <taxon>Pseudomonadota</taxon>
        <taxon>Alphaproteobacteria</taxon>
        <taxon>Hyphomicrobiales</taxon>
        <taxon>Methylobacteriaceae</taxon>
        <taxon>Methylobacterium</taxon>
    </lineage>
</organism>
<gene>
    <name evidence="1" type="ORF">GMJLKIPL_5284</name>
</gene>
<proteinExistence type="predicted"/>
<evidence type="ECO:0000313" key="1">
    <source>
        <dbReference type="EMBL" id="GJE03330.1"/>
    </source>
</evidence>
<dbReference type="InterPro" id="IPR021232">
    <property type="entry name" value="DUF2735"/>
</dbReference>
<dbReference type="EMBL" id="BPQQ01000072">
    <property type="protein sequence ID" value="GJE03330.1"/>
    <property type="molecule type" value="Genomic_DNA"/>
</dbReference>
<dbReference type="Pfam" id="PF10931">
    <property type="entry name" value="DUF2735"/>
    <property type="match status" value="1"/>
</dbReference>
<reference evidence="1" key="1">
    <citation type="journal article" date="2021" name="Front. Microbiol.">
        <title>Comprehensive Comparative Genomics and Phenotyping of Methylobacterium Species.</title>
        <authorList>
            <person name="Alessa O."/>
            <person name="Ogura Y."/>
            <person name="Fujitani Y."/>
            <person name="Takami H."/>
            <person name="Hayashi T."/>
            <person name="Sahin N."/>
            <person name="Tani A."/>
        </authorList>
    </citation>
    <scope>NUCLEOTIDE SEQUENCE</scope>
    <source>
        <strain evidence="1">DSM 17168</strain>
    </source>
</reference>